<name>A0A1F7IFS5_9BACT</name>
<dbReference type="InterPro" id="IPR001296">
    <property type="entry name" value="Glyco_trans_1"/>
</dbReference>
<dbReference type="EMBL" id="MGAG01000003">
    <property type="protein sequence ID" value="OGK42211.1"/>
    <property type="molecule type" value="Genomic_DNA"/>
</dbReference>
<proteinExistence type="predicted"/>
<protein>
    <recommendedName>
        <fullName evidence="1">Glycosyl transferase family 1 domain-containing protein</fullName>
    </recommendedName>
</protein>
<dbReference type="CDD" id="cd03801">
    <property type="entry name" value="GT4_PimA-like"/>
    <property type="match status" value="1"/>
</dbReference>
<dbReference type="STRING" id="1802056.A2954_04330"/>
<comment type="caution">
    <text evidence="2">The sequence shown here is derived from an EMBL/GenBank/DDBJ whole genome shotgun (WGS) entry which is preliminary data.</text>
</comment>
<evidence type="ECO:0000259" key="1">
    <source>
        <dbReference type="Pfam" id="PF00534"/>
    </source>
</evidence>
<gene>
    <name evidence="2" type="ORF">A2954_04330</name>
</gene>
<dbReference type="PANTHER" id="PTHR45947:SF3">
    <property type="entry name" value="SULFOQUINOVOSYL TRANSFERASE SQD2"/>
    <property type="match status" value="1"/>
</dbReference>
<dbReference type="PANTHER" id="PTHR45947">
    <property type="entry name" value="SULFOQUINOVOSYL TRANSFERASE SQD2"/>
    <property type="match status" value="1"/>
</dbReference>
<dbReference type="Pfam" id="PF00534">
    <property type="entry name" value="Glycos_transf_1"/>
    <property type="match status" value="1"/>
</dbReference>
<dbReference type="Gene3D" id="3.40.50.2000">
    <property type="entry name" value="Glycogen Phosphorylase B"/>
    <property type="match status" value="2"/>
</dbReference>
<evidence type="ECO:0000313" key="2">
    <source>
        <dbReference type="EMBL" id="OGK42211.1"/>
    </source>
</evidence>
<dbReference type="GO" id="GO:0016757">
    <property type="term" value="F:glycosyltransferase activity"/>
    <property type="evidence" value="ECO:0007669"/>
    <property type="project" value="InterPro"/>
</dbReference>
<sequence>MKILFFSPYFYPYTSGITTYPLKILSYLAKKHEINVLTFRHSKNLWSREKFQGINIQRMPYIFKISKGFISPQSVCFFLKQAIKSDLIILNNPNFEGFILALLAKIFRKKIIAIFHCEVLLGDNIIARIINSTLNSSVYLQLYLSDTIIAYTKDYIDSIPIGKIFNHKIKYTLPPVERLPINKYKLAEFRKLKGNNIWIGYAGRFAKEKGLEYLIEAVHNSEFKIQKSCLVFAGPYGKEVAGEEKYYLEIKKMLGHYGIKHHFFGNLSTGNLGAFYKSIDVLVLPSINKTEAFGMVQVEAMLLGIPVIASNLPGVRIPIKLTKMGETVELKNIEQLSTAIMKIIKNKNKYTNEKIILKTRVIFDINKTNSFYEKLFLKIIWLGILFISGYFKNIKGYNITWII</sequence>
<dbReference type="Proteomes" id="UP000177698">
    <property type="component" value="Unassembled WGS sequence"/>
</dbReference>
<dbReference type="SUPFAM" id="SSF53756">
    <property type="entry name" value="UDP-Glycosyltransferase/glycogen phosphorylase"/>
    <property type="match status" value="1"/>
</dbReference>
<evidence type="ECO:0000313" key="3">
    <source>
        <dbReference type="Proteomes" id="UP000177698"/>
    </source>
</evidence>
<dbReference type="InterPro" id="IPR050194">
    <property type="entry name" value="Glycosyltransferase_grp1"/>
</dbReference>
<feature type="domain" description="Glycosyl transferase family 1" evidence="1">
    <location>
        <begin position="192"/>
        <end position="351"/>
    </location>
</feature>
<organism evidence="2 3">
    <name type="scientific">Candidatus Roizmanbacteria bacterium RIFCSPLOWO2_01_FULL_37_12</name>
    <dbReference type="NCBI Taxonomy" id="1802056"/>
    <lineage>
        <taxon>Bacteria</taxon>
        <taxon>Candidatus Roizmaniibacteriota</taxon>
    </lineage>
</organism>
<dbReference type="AlphaFoldDB" id="A0A1F7IFS5"/>
<reference evidence="2 3" key="1">
    <citation type="journal article" date="2016" name="Nat. Commun.">
        <title>Thousands of microbial genomes shed light on interconnected biogeochemical processes in an aquifer system.</title>
        <authorList>
            <person name="Anantharaman K."/>
            <person name="Brown C.T."/>
            <person name="Hug L.A."/>
            <person name="Sharon I."/>
            <person name="Castelle C.J."/>
            <person name="Probst A.J."/>
            <person name="Thomas B.C."/>
            <person name="Singh A."/>
            <person name="Wilkins M.J."/>
            <person name="Karaoz U."/>
            <person name="Brodie E.L."/>
            <person name="Williams K.H."/>
            <person name="Hubbard S.S."/>
            <person name="Banfield J.F."/>
        </authorList>
    </citation>
    <scope>NUCLEOTIDE SEQUENCE [LARGE SCALE GENOMIC DNA]</scope>
</reference>
<accession>A0A1F7IFS5</accession>